<dbReference type="InterPro" id="IPR037066">
    <property type="entry name" value="Plug_dom_sf"/>
</dbReference>
<evidence type="ECO:0000256" key="13">
    <source>
        <dbReference type="RuleBase" id="RU003357"/>
    </source>
</evidence>
<evidence type="ECO:0000259" key="16">
    <source>
        <dbReference type="Pfam" id="PF07715"/>
    </source>
</evidence>
<evidence type="ECO:0000256" key="10">
    <source>
        <dbReference type="ARBA" id="ARBA00023136"/>
    </source>
</evidence>
<evidence type="ECO:0000256" key="8">
    <source>
        <dbReference type="ARBA" id="ARBA00023065"/>
    </source>
</evidence>
<feature type="region of interest" description="Disordered" evidence="14">
    <location>
        <begin position="507"/>
        <end position="528"/>
    </location>
</feature>
<keyword evidence="8" id="KW-0406">Ion transport</keyword>
<dbReference type="GO" id="GO:0015344">
    <property type="term" value="F:siderophore uptake transmembrane transporter activity"/>
    <property type="evidence" value="ECO:0007669"/>
    <property type="project" value="TreeGrafter"/>
</dbReference>
<reference evidence="17" key="1">
    <citation type="submission" date="2020-10" db="EMBL/GenBank/DDBJ databases">
        <title>Microbiome of the Black Sea water column analyzed by genome centric metagenomics.</title>
        <authorList>
            <person name="Cabello-Yeves P.J."/>
            <person name="Callieri C."/>
            <person name="Picazo A."/>
            <person name="Mehrshad M."/>
            <person name="Haro-Moreno J.M."/>
            <person name="Roda-Garcia J."/>
            <person name="Dzembekova N."/>
            <person name="Slabakova V."/>
            <person name="Slabakova N."/>
            <person name="Moncheva S."/>
            <person name="Rodriguez-Valera F."/>
        </authorList>
    </citation>
    <scope>NUCLEOTIDE SEQUENCE</scope>
    <source>
        <strain evidence="17">BS307-5m-G5</strain>
    </source>
</reference>
<dbReference type="InterPro" id="IPR000531">
    <property type="entry name" value="Beta-barrel_TonB"/>
</dbReference>
<keyword evidence="6" id="KW-0732">Signal</keyword>
<evidence type="ECO:0000256" key="2">
    <source>
        <dbReference type="ARBA" id="ARBA00022448"/>
    </source>
</evidence>
<dbReference type="InterPro" id="IPR036942">
    <property type="entry name" value="Beta-barrel_TonB_sf"/>
</dbReference>
<evidence type="ECO:0000256" key="6">
    <source>
        <dbReference type="ARBA" id="ARBA00022729"/>
    </source>
</evidence>
<comment type="subcellular location">
    <subcellularLocation>
        <location evidence="1 12">Cell outer membrane</location>
        <topology evidence="1 12">Multi-pass membrane protein</topology>
    </subcellularLocation>
</comment>
<dbReference type="Pfam" id="PF07715">
    <property type="entry name" value="Plug"/>
    <property type="match status" value="1"/>
</dbReference>
<keyword evidence="2 12" id="KW-0813">Transport</keyword>
<dbReference type="InterPro" id="IPR012910">
    <property type="entry name" value="Plug_dom"/>
</dbReference>
<keyword evidence="3 12" id="KW-1134">Transmembrane beta strand</keyword>
<proteinExistence type="inferred from homology"/>
<evidence type="ECO:0000256" key="11">
    <source>
        <dbReference type="ARBA" id="ARBA00023237"/>
    </source>
</evidence>
<accession>A0A937HHA9</accession>
<feature type="domain" description="TonB-dependent receptor plug" evidence="16">
    <location>
        <begin position="74"/>
        <end position="159"/>
    </location>
</feature>
<comment type="similarity">
    <text evidence="12 13">Belongs to the TonB-dependent receptor family.</text>
</comment>
<dbReference type="GO" id="GO:0009279">
    <property type="term" value="C:cell outer membrane"/>
    <property type="evidence" value="ECO:0007669"/>
    <property type="project" value="UniProtKB-SubCell"/>
</dbReference>
<evidence type="ECO:0000256" key="9">
    <source>
        <dbReference type="ARBA" id="ARBA00023077"/>
    </source>
</evidence>
<dbReference type="PROSITE" id="PS52016">
    <property type="entry name" value="TONB_DEPENDENT_REC_3"/>
    <property type="match status" value="1"/>
</dbReference>
<name>A0A937HHA9_9PROT</name>
<gene>
    <name evidence="17" type="ORF">ISQ19_02170</name>
</gene>
<evidence type="ECO:0000256" key="3">
    <source>
        <dbReference type="ARBA" id="ARBA00022452"/>
    </source>
</evidence>
<keyword evidence="7" id="KW-0408">Iron</keyword>
<dbReference type="PANTHER" id="PTHR32552:SF89">
    <property type="entry name" value="CATECHOLATE SIDEROPHORE RECEPTOR FIU"/>
    <property type="match status" value="1"/>
</dbReference>
<evidence type="ECO:0000313" key="17">
    <source>
        <dbReference type="EMBL" id="MBL6761482.1"/>
    </source>
</evidence>
<keyword evidence="10 12" id="KW-0472">Membrane</keyword>
<evidence type="ECO:0000256" key="4">
    <source>
        <dbReference type="ARBA" id="ARBA00022496"/>
    </source>
</evidence>
<organism evidence="17 18">
    <name type="scientific">PS1 clade bacterium</name>
    <dbReference type="NCBI Taxonomy" id="2175152"/>
    <lineage>
        <taxon>Bacteria</taxon>
        <taxon>Pseudomonadati</taxon>
        <taxon>Pseudomonadota</taxon>
        <taxon>Alphaproteobacteria</taxon>
        <taxon>PS1 clade</taxon>
    </lineage>
</organism>
<keyword evidence="5 12" id="KW-0812">Transmembrane</keyword>
<dbReference type="Pfam" id="PF00593">
    <property type="entry name" value="TonB_dep_Rec_b-barrel"/>
    <property type="match status" value="1"/>
</dbReference>
<dbReference type="PANTHER" id="PTHR32552">
    <property type="entry name" value="FERRICHROME IRON RECEPTOR-RELATED"/>
    <property type="match status" value="1"/>
</dbReference>
<dbReference type="AlphaFoldDB" id="A0A937HHA9"/>
<keyword evidence="17" id="KW-0675">Receptor</keyword>
<comment type="caution">
    <text evidence="17">The sequence shown here is derived from an EMBL/GenBank/DDBJ whole genome shotgun (WGS) entry which is preliminary data.</text>
</comment>
<dbReference type="Gene3D" id="2.40.170.20">
    <property type="entry name" value="TonB-dependent receptor, beta-barrel domain"/>
    <property type="match status" value="1"/>
</dbReference>
<protein>
    <submittedName>
        <fullName evidence="17">TonB-dependent receptor</fullName>
    </submittedName>
</protein>
<evidence type="ECO:0000256" key="12">
    <source>
        <dbReference type="PROSITE-ProRule" id="PRU01360"/>
    </source>
</evidence>
<evidence type="ECO:0000256" key="1">
    <source>
        <dbReference type="ARBA" id="ARBA00004571"/>
    </source>
</evidence>
<keyword evidence="11 12" id="KW-0998">Cell outer membrane</keyword>
<evidence type="ECO:0000259" key="15">
    <source>
        <dbReference type="Pfam" id="PF00593"/>
    </source>
</evidence>
<evidence type="ECO:0000256" key="5">
    <source>
        <dbReference type="ARBA" id="ARBA00022692"/>
    </source>
</evidence>
<feature type="domain" description="TonB-dependent receptor-like beta-barrel" evidence="15">
    <location>
        <begin position="285"/>
        <end position="694"/>
    </location>
</feature>
<evidence type="ECO:0000256" key="14">
    <source>
        <dbReference type="SAM" id="MobiDB-lite"/>
    </source>
</evidence>
<evidence type="ECO:0000256" key="7">
    <source>
        <dbReference type="ARBA" id="ARBA00023004"/>
    </source>
</evidence>
<keyword evidence="4" id="KW-0410">Iron transport</keyword>
<sequence>MHKNIGDTLNRSVLVGLLLAGTAITPAITQTVAQTAVVDEVIVTTTRSDSLRIDNPGNIATLDPSESINLFPVELVNRAPGVHIHRGSGQEHLTAIRSAVLVGGAGAGSFLYLEDGIPMRAPGFANVNALMDAQPQADGSVEVVRGPGSALYGSNAVHGLINFIAAPLDESSASADIAAGSYGRHALSLKSAQDHGGLMTRVTLDLSGDEEGYRDDQGFAQQKGRVEAAWQNGATGYRFSLAHMNLNQETAGYAQSLFDLGDNPSQGDIDDLPAACQTVNVPAYENEGCAKSNGNPDAYRDAEATRAYLRITRDLDDGATLTLTPYFRSNEMAFFMHFLPGTPLEKNSHDSVGLQVAYARDTGGVSYVTGVDIELTDGELSEVQEGPNVFGTKYPQGTHYDFGVEALVIAPYIHATWALSDKTRLTTGLRWEVTDYDYTNNATDSDNTDTADGATGDFLFRVADRSDDFSDVSPKLGLVHELADNRRVFANLARATRAPQVTDLYRLRDSTSRGTDDNQNPDVSDIDSETLDSLEIGYRAVYPGVSYEATAFFMQKDNYHFRDAGDNYVANGETDHMGVELSLDWALNRDLTLVTNLTYAQHEYAFNNTVTGGNSAETITDGNEIDGAPETLATTSLRYKYTERAFFTVDWEHVGSYFMDASNSAEYDGHDIFGLTAEYMLSDQSRMSLRIDNVLDEEYATRADKWFGKDRYFPGEGARFMARLSHAF</sequence>
<evidence type="ECO:0000313" key="18">
    <source>
        <dbReference type="Proteomes" id="UP000785783"/>
    </source>
</evidence>
<dbReference type="Proteomes" id="UP000785783">
    <property type="component" value="Unassembled WGS sequence"/>
</dbReference>
<dbReference type="InterPro" id="IPR039426">
    <property type="entry name" value="TonB-dep_rcpt-like"/>
</dbReference>
<keyword evidence="9 13" id="KW-0798">TonB box</keyword>
<dbReference type="EMBL" id="JADHOK010000014">
    <property type="protein sequence ID" value="MBL6761482.1"/>
    <property type="molecule type" value="Genomic_DNA"/>
</dbReference>
<dbReference type="Gene3D" id="2.170.130.10">
    <property type="entry name" value="TonB-dependent receptor, plug domain"/>
    <property type="match status" value="1"/>
</dbReference>
<feature type="compositionally biased region" description="Basic and acidic residues" evidence="14">
    <location>
        <begin position="507"/>
        <end position="516"/>
    </location>
</feature>
<dbReference type="SUPFAM" id="SSF56935">
    <property type="entry name" value="Porins"/>
    <property type="match status" value="1"/>
</dbReference>